<feature type="transmembrane region" description="Helical" evidence="6">
    <location>
        <begin position="60"/>
        <end position="77"/>
    </location>
</feature>
<evidence type="ECO:0000256" key="2">
    <source>
        <dbReference type="ARBA" id="ARBA00022692"/>
    </source>
</evidence>
<organism evidence="8 9">
    <name type="scientific">Cupriavidus malaysiensis</name>
    <dbReference type="NCBI Taxonomy" id="367825"/>
    <lineage>
        <taxon>Bacteria</taxon>
        <taxon>Pseudomonadati</taxon>
        <taxon>Pseudomonadota</taxon>
        <taxon>Betaproteobacteria</taxon>
        <taxon>Burkholderiales</taxon>
        <taxon>Burkholderiaceae</taxon>
        <taxon>Cupriavidus</taxon>
    </lineage>
</organism>
<feature type="transmembrane region" description="Helical" evidence="6">
    <location>
        <begin position="391"/>
        <end position="419"/>
    </location>
</feature>
<dbReference type="InterPro" id="IPR002645">
    <property type="entry name" value="STAS_dom"/>
</dbReference>
<evidence type="ECO:0000259" key="7">
    <source>
        <dbReference type="PROSITE" id="PS50801"/>
    </source>
</evidence>
<dbReference type="InterPro" id="IPR011547">
    <property type="entry name" value="SLC26A/SulP_dom"/>
</dbReference>
<dbReference type="PROSITE" id="PS50801">
    <property type="entry name" value="STAS"/>
    <property type="match status" value="1"/>
</dbReference>
<comment type="subcellular location">
    <subcellularLocation>
        <location evidence="1">Membrane</location>
        <topology evidence="1">Multi-pass membrane protein</topology>
    </subcellularLocation>
</comment>
<reference evidence="8 9" key="1">
    <citation type="submission" date="2016-10" db="EMBL/GenBank/DDBJ databases">
        <title>Complete genome sequences of three Cupriavidus strains isolated from various Malaysian environments.</title>
        <authorList>
            <person name="Abdullah A.A.-A."/>
            <person name="Shafie N.A.H."/>
            <person name="Lau N.S."/>
        </authorList>
    </citation>
    <scope>NUCLEOTIDE SEQUENCE [LARGE SCALE GENOMIC DNA]</scope>
    <source>
        <strain evidence="8 9">USMAA1020</strain>
    </source>
</reference>
<evidence type="ECO:0000313" key="9">
    <source>
        <dbReference type="Proteomes" id="UP000177515"/>
    </source>
</evidence>
<keyword evidence="4 6" id="KW-0472">Membrane</keyword>
<dbReference type="InterPro" id="IPR001902">
    <property type="entry name" value="SLC26A/SulP_fam"/>
</dbReference>
<feature type="region of interest" description="Disordered" evidence="5">
    <location>
        <begin position="1"/>
        <end position="24"/>
    </location>
</feature>
<accession>A0ABN4TXH3</accession>
<name>A0ABN4TXH3_9BURK</name>
<feature type="compositionally biased region" description="Low complexity" evidence="5">
    <location>
        <begin position="1"/>
        <end position="23"/>
    </location>
</feature>
<feature type="domain" description="STAS" evidence="7">
    <location>
        <begin position="446"/>
        <end position="536"/>
    </location>
</feature>
<feature type="transmembrane region" description="Helical" evidence="6">
    <location>
        <begin position="84"/>
        <end position="105"/>
    </location>
</feature>
<dbReference type="PANTHER" id="PTHR11814">
    <property type="entry name" value="SULFATE TRANSPORTER"/>
    <property type="match status" value="1"/>
</dbReference>
<dbReference type="Proteomes" id="UP000177515">
    <property type="component" value="Chromosome 2"/>
</dbReference>
<protein>
    <recommendedName>
        <fullName evidence="7">STAS domain-containing protein</fullName>
    </recommendedName>
</protein>
<evidence type="ECO:0000313" key="8">
    <source>
        <dbReference type="EMBL" id="AOZ10430.1"/>
    </source>
</evidence>
<gene>
    <name evidence="8" type="ORF">BKK80_33150</name>
</gene>
<keyword evidence="3 6" id="KW-1133">Transmembrane helix</keyword>
<evidence type="ECO:0000256" key="1">
    <source>
        <dbReference type="ARBA" id="ARBA00004141"/>
    </source>
</evidence>
<evidence type="ECO:0000256" key="4">
    <source>
        <dbReference type="ARBA" id="ARBA00023136"/>
    </source>
</evidence>
<feature type="transmembrane region" description="Helical" evidence="6">
    <location>
        <begin position="361"/>
        <end position="379"/>
    </location>
</feature>
<dbReference type="Pfam" id="PF01740">
    <property type="entry name" value="STAS"/>
    <property type="match status" value="1"/>
</dbReference>
<feature type="transmembrane region" description="Helical" evidence="6">
    <location>
        <begin position="187"/>
        <end position="207"/>
    </location>
</feature>
<dbReference type="InterPro" id="IPR036513">
    <property type="entry name" value="STAS_dom_sf"/>
</dbReference>
<feature type="transmembrane region" description="Helical" evidence="6">
    <location>
        <begin position="335"/>
        <end position="355"/>
    </location>
</feature>
<evidence type="ECO:0000256" key="5">
    <source>
        <dbReference type="SAM" id="MobiDB-lite"/>
    </source>
</evidence>
<feature type="transmembrane region" description="Helical" evidence="6">
    <location>
        <begin position="259"/>
        <end position="278"/>
    </location>
</feature>
<evidence type="ECO:0000256" key="3">
    <source>
        <dbReference type="ARBA" id="ARBA00022989"/>
    </source>
</evidence>
<evidence type="ECO:0000256" key="6">
    <source>
        <dbReference type="SAM" id="Phobius"/>
    </source>
</evidence>
<dbReference type="CDD" id="cd07042">
    <property type="entry name" value="STAS_SulP_like_sulfate_transporter"/>
    <property type="match status" value="1"/>
</dbReference>
<proteinExistence type="predicted"/>
<sequence length="566" mass="58597">MDHAPAAPASSRPPDSSGPADDGALTRGQRIGRDVVAGCSIAGLLLPEAVAYAGIANLPAQAGLIGLLVGLVAYGIVGTSRFAVVSATSSSAAVLAAATLSMSGADAGQRLALGAALVALAGVFLILAGLARLGGITDFIAKPVLRGFTFGLAITIILKQVAGVAGVHPAHNDLPRFCYEFLQVLPAWNLNALAACLAALLVLFALARWRRVPGPMVVIVLGVAAAYATDLKHFGIGQVGAIDLADLRLGLPDLPRAQWLRLGELAIALVLILYAESYSSIRSFALKHGDSTQPDRDLIALGLANLGSGVLHGAPVGAGFSATSANEAAGAQSRLAGWCAAAVIALIVALLLPQLALTPEAVLAAIVIHAVSHTLRPAVFRPYWAWRRDRLLVIAACAAVLLLGVLDGLLVAIGVSLALTLRSFSEPRVSQLGRLDGGHDYVDIAAHPEAQRLPGVLIVRPEAPMFFANVERMLAAVRHLRQAADEGLHTLIFSLEESPDIDGSTIEALEVFAAQVAADGQRLLLVRLKPPVLDVLIRAASPALPRESLHDLSVDECVRSLGAASA</sequence>
<dbReference type="Pfam" id="PF00916">
    <property type="entry name" value="Sulfate_transp"/>
    <property type="match status" value="1"/>
</dbReference>
<dbReference type="EMBL" id="CP017755">
    <property type="protein sequence ID" value="AOZ10430.1"/>
    <property type="molecule type" value="Genomic_DNA"/>
</dbReference>
<dbReference type="SUPFAM" id="SSF52091">
    <property type="entry name" value="SpoIIaa-like"/>
    <property type="match status" value="1"/>
</dbReference>
<dbReference type="RefSeq" id="WP_071039067.1">
    <property type="nucleotide sequence ID" value="NZ_CP017755.1"/>
</dbReference>
<dbReference type="Gene3D" id="3.30.750.24">
    <property type="entry name" value="STAS domain"/>
    <property type="match status" value="1"/>
</dbReference>
<keyword evidence="2 6" id="KW-0812">Transmembrane</keyword>
<keyword evidence="9" id="KW-1185">Reference proteome</keyword>
<feature type="transmembrane region" description="Helical" evidence="6">
    <location>
        <begin position="143"/>
        <end position="167"/>
    </location>
</feature>
<feature type="transmembrane region" description="Helical" evidence="6">
    <location>
        <begin position="111"/>
        <end position="131"/>
    </location>
</feature>